<keyword evidence="5 6" id="KW-0472">Membrane</keyword>
<dbReference type="InterPro" id="IPR002797">
    <property type="entry name" value="Polysacc_synth"/>
</dbReference>
<feature type="transmembrane region" description="Helical" evidence="6">
    <location>
        <begin position="235"/>
        <end position="256"/>
    </location>
</feature>
<evidence type="ECO:0000256" key="2">
    <source>
        <dbReference type="ARBA" id="ARBA00022475"/>
    </source>
</evidence>
<feature type="transmembrane region" description="Helical" evidence="6">
    <location>
        <begin position="192"/>
        <end position="214"/>
    </location>
</feature>
<proteinExistence type="predicted"/>
<comment type="caution">
    <text evidence="7">The sequence shown here is derived from an EMBL/GenBank/DDBJ whole genome shotgun (WGS) entry which is preliminary data.</text>
</comment>
<dbReference type="PANTHER" id="PTHR30250:SF29">
    <property type="entry name" value="POLYSACCHARIDE BIOSYNTHESIS PROTEIN C-TERMINAL DOMAIN-CONTAINING PROTEIN"/>
    <property type="match status" value="1"/>
</dbReference>
<feature type="transmembrane region" description="Helical" evidence="6">
    <location>
        <begin position="483"/>
        <end position="505"/>
    </location>
</feature>
<feature type="transmembrane region" description="Helical" evidence="6">
    <location>
        <begin position="288"/>
        <end position="308"/>
    </location>
</feature>
<dbReference type="InterPro" id="IPR050833">
    <property type="entry name" value="Poly_Biosynth_Transport"/>
</dbReference>
<name>A0A0J6FNN4_9BACL</name>
<dbReference type="CDD" id="cd13124">
    <property type="entry name" value="MATE_SpoVB_like"/>
    <property type="match status" value="1"/>
</dbReference>
<keyword evidence="2" id="KW-1003">Cell membrane</keyword>
<gene>
    <name evidence="7" type="ORF">AB986_19870</name>
</gene>
<dbReference type="InterPro" id="IPR024923">
    <property type="entry name" value="PG_synth_SpoVB"/>
</dbReference>
<dbReference type="PATRIC" id="fig|157733.3.peg.2134"/>
<dbReference type="GO" id="GO:0005886">
    <property type="term" value="C:plasma membrane"/>
    <property type="evidence" value="ECO:0007669"/>
    <property type="project" value="UniProtKB-SubCell"/>
</dbReference>
<evidence type="ECO:0000256" key="6">
    <source>
        <dbReference type="SAM" id="Phobius"/>
    </source>
</evidence>
<evidence type="ECO:0000313" key="8">
    <source>
        <dbReference type="Proteomes" id="UP000035996"/>
    </source>
</evidence>
<keyword evidence="8" id="KW-1185">Reference proteome</keyword>
<sequence>MTSNENQKGFWHGALLLTAVALFMKVLSVGYRIPYQNITGDIGFYVYQQIYPFYSIAIILATYGFPVVISRLVAEQMARNNSEKAEEISRYSYYVLTLLGLIGFAALYIGAPALADLMDDTGLIMPLRATALSFLIMPGIASIRGYFQGHENVIPTAWSQVTEQTVRVIAILAISISLVMNGYGAYSTGTGAALGSLLGGVAALVLLVVVRIRVRKVQVIPRRINALRFWGIARRLLTEGTLICVSALVMVLFQLMDALTIVSGLSEYGLSSIEARETKGIFDRGQPLIQVGTVLATSLSLSIVPVISKARAEKNNLLIQEKAGLSLKISFVIGLSAAAGLVCIMSETNTMLFTDDSLSRTLSFLAVSILFSSLAMTAASILQGIGLARTAARYAGLGILLKGFLNIVLVPIIGIDGAAIATVIGLATVALLTIYAVHSKVGLIQYPFHIGRTITAVLIMCSAVIMLQILFPSVGSRTLASVSALGGAVVGASVLGLTLMMIGVFTDNELVQLPKGHKIRLLQNNLRKGV</sequence>
<feature type="transmembrane region" description="Helical" evidence="6">
    <location>
        <begin position="329"/>
        <end position="349"/>
    </location>
</feature>
<reference evidence="7" key="1">
    <citation type="submission" date="2015-06" db="EMBL/GenBank/DDBJ databases">
        <authorList>
            <person name="Liu B."/>
            <person name="Wang J."/>
            <person name="Zhu Y."/>
            <person name="Liu G."/>
            <person name="Chen Q."/>
            <person name="Zheng C."/>
            <person name="Che J."/>
            <person name="Ge C."/>
            <person name="Shi H."/>
            <person name="Pan Z."/>
            <person name="Liu X."/>
        </authorList>
    </citation>
    <scope>NUCLEOTIDE SEQUENCE [LARGE SCALE GENOMIC DNA]</scope>
    <source>
        <strain evidence="7">DSM 16346</strain>
    </source>
</reference>
<dbReference type="PIRSF" id="PIRSF038958">
    <property type="entry name" value="PG_synth_SpoVB"/>
    <property type="match status" value="1"/>
</dbReference>
<evidence type="ECO:0000256" key="4">
    <source>
        <dbReference type="ARBA" id="ARBA00022989"/>
    </source>
</evidence>
<dbReference type="Proteomes" id="UP000035996">
    <property type="component" value="Unassembled WGS sequence"/>
</dbReference>
<dbReference type="EMBL" id="LELK01000012">
    <property type="protein sequence ID" value="KMM35992.1"/>
    <property type="molecule type" value="Genomic_DNA"/>
</dbReference>
<dbReference type="AlphaFoldDB" id="A0A0J6FNN4"/>
<comment type="subcellular location">
    <subcellularLocation>
        <location evidence="1">Cell membrane</location>
        <topology evidence="1">Multi-pass membrane protein</topology>
    </subcellularLocation>
</comment>
<keyword evidence="4 6" id="KW-1133">Transmembrane helix</keyword>
<feature type="transmembrane region" description="Helical" evidence="6">
    <location>
        <begin position="168"/>
        <end position="186"/>
    </location>
</feature>
<feature type="transmembrane region" description="Helical" evidence="6">
    <location>
        <begin position="12"/>
        <end position="33"/>
    </location>
</feature>
<feature type="transmembrane region" description="Helical" evidence="6">
    <location>
        <begin position="419"/>
        <end position="438"/>
    </location>
</feature>
<evidence type="ECO:0000313" key="7">
    <source>
        <dbReference type="EMBL" id="KMM35992.1"/>
    </source>
</evidence>
<feature type="transmembrane region" description="Helical" evidence="6">
    <location>
        <begin position="450"/>
        <end position="471"/>
    </location>
</feature>
<accession>A0A0J6FNN4</accession>
<evidence type="ECO:0000256" key="5">
    <source>
        <dbReference type="ARBA" id="ARBA00023136"/>
    </source>
</evidence>
<protein>
    <submittedName>
        <fullName evidence="7">Uncharacterized protein</fullName>
    </submittedName>
</protein>
<dbReference type="Pfam" id="PF01943">
    <property type="entry name" value="Polysacc_synt"/>
    <property type="match status" value="1"/>
</dbReference>
<feature type="transmembrane region" description="Helical" evidence="6">
    <location>
        <begin position="53"/>
        <end position="73"/>
    </location>
</feature>
<keyword evidence="3 6" id="KW-0812">Transmembrane</keyword>
<feature type="transmembrane region" description="Helical" evidence="6">
    <location>
        <begin position="93"/>
        <end position="115"/>
    </location>
</feature>
<feature type="transmembrane region" description="Helical" evidence="6">
    <location>
        <begin position="394"/>
        <end position="413"/>
    </location>
</feature>
<dbReference type="PANTHER" id="PTHR30250">
    <property type="entry name" value="PST FAMILY PREDICTED COLANIC ACID TRANSPORTER"/>
    <property type="match status" value="1"/>
</dbReference>
<dbReference type="OrthoDB" id="9775950at2"/>
<feature type="transmembrane region" description="Helical" evidence="6">
    <location>
        <begin position="361"/>
        <end position="382"/>
    </location>
</feature>
<evidence type="ECO:0000256" key="3">
    <source>
        <dbReference type="ARBA" id="ARBA00022692"/>
    </source>
</evidence>
<feature type="transmembrane region" description="Helical" evidence="6">
    <location>
        <begin position="127"/>
        <end position="147"/>
    </location>
</feature>
<dbReference type="RefSeq" id="WP_048313394.1">
    <property type="nucleotide sequence ID" value="NZ_CP119526.1"/>
</dbReference>
<organism evidence="7 8">
    <name type="scientific">Guptibacillus hwajinpoensis</name>
    <dbReference type="NCBI Taxonomy" id="208199"/>
    <lineage>
        <taxon>Bacteria</taxon>
        <taxon>Bacillati</taxon>
        <taxon>Bacillota</taxon>
        <taxon>Bacilli</taxon>
        <taxon>Bacillales</taxon>
        <taxon>Guptibacillaceae</taxon>
        <taxon>Guptibacillus</taxon>
    </lineage>
</organism>
<dbReference type="STRING" id="157733.AB986_19870"/>
<evidence type="ECO:0000256" key="1">
    <source>
        <dbReference type="ARBA" id="ARBA00004651"/>
    </source>
</evidence>